<dbReference type="InterPro" id="IPR029068">
    <property type="entry name" value="Glyas_Bleomycin-R_OHBP_Dase"/>
</dbReference>
<dbReference type="PANTHER" id="PTHR35006">
    <property type="entry name" value="GLYOXALASE FAMILY PROTEIN (AFU_ORTHOLOGUE AFUA_5G14830)"/>
    <property type="match status" value="1"/>
</dbReference>
<gene>
    <name evidence="2" type="ORF">BCR26_12750</name>
</gene>
<dbReference type="RefSeq" id="WP_069698434.1">
    <property type="nucleotide sequence ID" value="NZ_JAGGMA010000021.1"/>
</dbReference>
<reference evidence="2 3" key="1">
    <citation type="submission" date="2016-09" db="EMBL/GenBank/DDBJ databases">
        <authorList>
            <person name="Capua I."/>
            <person name="De Benedictis P."/>
            <person name="Joannis T."/>
            <person name="Lombin L.H."/>
            <person name="Cattoli G."/>
        </authorList>
    </citation>
    <scope>NUCLEOTIDE SEQUENCE [LARGE SCALE GENOMIC DNA]</scope>
    <source>
        <strain evidence="2 3">LMG 25899</strain>
    </source>
</reference>
<accession>A0A1E5KXL8</accession>
<dbReference type="EMBL" id="MIEK01000019">
    <property type="protein sequence ID" value="OEH82606.1"/>
    <property type="molecule type" value="Genomic_DNA"/>
</dbReference>
<keyword evidence="3" id="KW-1185">Reference proteome</keyword>
<name>A0A1E5KXL8_9ENTE</name>
<dbReference type="PANTHER" id="PTHR35006:SF2">
    <property type="entry name" value="GLYOXALASE FAMILY PROTEIN (AFU_ORTHOLOGUE AFUA_5G14830)"/>
    <property type="match status" value="1"/>
</dbReference>
<dbReference type="CDD" id="cd07262">
    <property type="entry name" value="VOC_like"/>
    <property type="match status" value="1"/>
</dbReference>
<evidence type="ECO:0000313" key="3">
    <source>
        <dbReference type="Proteomes" id="UP000095256"/>
    </source>
</evidence>
<dbReference type="SUPFAM" id="SSF54593">
    <property type="entry name" value="Glyoxalase/Bleomycin resistance protein/Dihydroxybiphenyl dioxygenase"/>
    <property type="match status" value="1"/>
</dbReference>
<protein>
    <submittedName>
        <fullName evidence="2">Glyoxalase</fullName>
    </submittedName>
</protein>
<dbReference type="AlphaFoldDB" id="A0A1E5KXL8"/>
<dbReference type="InterPro" id="IPR037523">
    <property type="entry name" value="VOC_core"/>
</dbReference>
<dbReference type="STRING" id="762845.BCR26_12750"/>
<proteinExistence type="predicted"/>
<organism evidence="2 3">
    <name type="scientific">Enterococcus rivorum</name>
    <dbReference type="NCBI Taxonomy" id="762845"/>
    <lineage>
        <taxon>Bacteria</taxon>
        <taxon>Bacillati</taxon>
        <taxon>Bacillota</taxon>
        <taxon>Bacilli</taxon>
        <taxon>Lactobacillales</taxon>
        <taxon>Enterococcaceae</taxon>
        <taxon>Enterococcus</taxon>
    </lineage>
</organism>
<dbReference type="PROSITE" id="PS51819">
    <property type="entry name" value="VOC"/>
    <property type="match status" value="1"/>
</dbReference>
<evidence type="ECO:0000313" key="2">
    <source>
        <dbReference type="EMBL" id="OEH82606.1"/>
    </source>
</evidence>
<sequence length="124" mass="13774">MMDHFSIHVWEIEKSKQFCTEALMPLGNEIKMDFGTAVSFGKKNSNGGDPAGSFWLTEGEPKHIHFAFSASSREEVDAFYLAAIQAGGISNGTPGIRSDYHENYYATFIIDLDGYNIEAVYHGQ</sequence>
<comment type="caution">
    <text evidence="2">The sequence shown here is derived from an EMBL/GenBank/DDBJ whole genome shotgun (WGS) entry which is preliminary data.</text>
</comment>
<feature type="domain" description="VOC" evidence="1">
    <location>
        <begin position="1"/>
        <end position="122"/>
    </location>
</feature>
<evidence type="ECO:0000259" key="1">
    <source>
        <dbReference type="PROSITE" id="PS51819"/>
    </source>
</evidence>
<dbReference type="Proteomes" id="UP000095256">
    <property type="component" value="Unassembled WGS sequence"/>
</dbReference>
<dbReference type="Gene3D" id="3.10.180.10">
    <property type="entry name" value="2,3-Dihydroxybiphenyl 1,2-Dioxygenase, domain 1"/>
    <property type="match status" value="1"/>
</dbReference>
<dbReference type="OrthoDB" id="9800322at2"/>